<organism evidence="13 14">
    <name type="scientific">Flaviaesturariibacter amylovorans</name>
    <dbReference type="NCBI Taxonomy" id="1084520"/>
    <lineage>
        <taxon>Bacteria</taxon>
        <taxon>Pseudomonadati</taxon>
        <taxon>Bacteroidota</taxon>
        <taxon>Chitinophagia</taxon>
        <taxon>Chitinophagales</taxon>
        <taxon>Chitinophagaceae</taxon>
        <taxon>Flaviaestuariibacter</taxon>
    </lineage>
</organism>
<feature type="region of interest" description="Disordered" evidence="8">
    <location>
        <begin position="685"/>
        <end position="708"/>
    </location>
</feature>
<feature type="binding site" evidence="6">
    <location>
        <position position="594"/>
    </location>
    <ligand>
        <name>ATP</name>
        <dbReference type="ChEBI" id="CHEBI:30616"/>
    </ligand>
</feature>
<keyword evidence="6" id="KW-0460">Magnesium</keyword>
<comment type="function">
    <text evidence="6 7">Catalyzes the reversible transfer of the terminal phosphate of ATP to form a long-chain polyphosphate (polyP).</text>
</comment>
<dbReference type="InterPro" id="IPR036830">
    <property type="entry name" value="PP_kinase_middle_dom_sf"/>
</dbReference>
<evidence type="ECO:0000256" key="2">
    <source>
        <dbReference type="ARBA" id="ARBA00022679"/>
    </source>
</evidence>
<dbReference type="Gene3D" id="3.30.1840.10">
    <property type="entry name" value="Polyphosphate kinase middle domain"/>
    <property type="match status" value="1"/>
</dbReference>
<dbReference type="InterPro" id="IPR041108">
    <property type="entry name" value="PP_kinase_C_1"/>
</dbReference>
<feature type="binding site" evidence="6">
    <location>
        <position position="566"/>
    </location>
    <ligand>
        <name>ATP</name>
        <dbReference type="ChEBI" id="CHEBI:30616"/>
    </ligand>
</feature>
<dbReference type="PANTHER" id="PTHR30218:SF0">
    <property type="entry name" value="POLYPHOSPHATE KINASE"/>
    <property type="match status" value="1"/>
</dbReference>
<feature type="binding site" evidence="6">
    <location>
        <position position="466"/>
    </location>
    <ligand>
        <name>ATP</name>
        <dbReference type="ChEBI" id="CHEBI:30616"/>
    </ligand>
</feature>
<dbReference type="EC" id="2.7.4.1" evidence="6 7"/>
<dbReference type="Pfam" id="PF17941">
    <property type="entry name" value="PP_kinase_C_1"/>
    <property type="match status" value="1"/>
</dbReference>
<feature type="domain" description="Polyphosphate kinase C-terminal" evidence="12">
    <location>
        <begin position="330"/>
        <end position="493"/>
    </location>
</feature>
<dbReference type="Proteomes" id="UP001501725">
    <property type="component" value="Unassembled WGS sequence"/>
</dbReference>
<proteinExistence type="inferred from homology"/>
<dbReference type="Pfam" id="PF13090">
    <property type="entry name" value="PP_kinase_C"/>
    <property type="match status" value="1"/>
</dbReference>
<keyword evidence="2 6" id="KW-0808">Transferase</keyword>
<protein>
    <recommendedName>
        <fullName evidence="6 7">Polyphosphate kinase</fullName>
        <ecNumber evidence="6 7">2.7.4.1</ecNumber>
    </recommendedName>
    <alternativeName>
        <fullName evidence="6">ATP-polyphosphate phosphotransferase</fullName>
    </alternativeName>
    <alternativeName>
        <fullName evidence="6">Polyphosphoric acid kinase</fullName>
    </alternativeName>
</protein>
<dbReference type="HAMAP" id="MF_00347">
    <property type="entry name" value="Polyphosphate_kinase"/>
    <property type="match status" value="1"/>
</dbReference>
<dbReference type="InterPro" id="IPR036832">
    <property type="entry name" value="PPK_N_dom_sf"/>
</dbReference>
<comment type="similarity">
    <text evidence="6 7">Belongs to the polyphosphate kinase 1 (PPK1) family.</text>
</comment>
<dbReference type="GO" id="GO:0016301">
    <property type="term" value="F:kinase activity"/>
    <property type="evidence" value="ECO:0007669"/>
    <property type="project" value="UniProtKB-KW"/>
</dbReference>
<dbReference type="PIRSF" id="PIRSF015589">
    <property type="entry name" value="PP_kinase"/>
    <property type="match status" value="1"/>
</dbReference>
<feature type="binding site" evidence="6">
    <location>
        <position position="46"/>
    </location>
    <ligand>
        <name>ATP</name>
        <dbReference type="ChEBI" id="CHEBI:30616"/>
    </ligand>
</feature>
<feature type="domain" description="Polyphosphate kinase middle" evidence="9">
    <location>
        <begin position="121"/>
        <end position="305"/>
    </location>
</feature>
<comment type="catalytic activity">
    <reaction evidence="6 7">
        <text>[phosphate](n) + ATP = [phosphate](n+1) + ADP</text>
        <dbReference type="Rhea" id="RHEA:19573"/>
        <dbReference type="Rhea" id="RHEA-COMP:9859"/>
        <dbReference type="Rhea" id="RHEA-COMP:14280"/>
        <dbReference type="ChEBI" id="CHEBI:16838"/>
        <dbReference type="ChEBI" id="CHEBI:30616"/>
        <dbReference type="ChEBI" id="CHEBI:456216"/>
        <dbReference type="EC" id="2.7.4.1"/>
    </reaction>
</comment>
<dbReference type="Gene3D" id="1.20.58.310">
    <property type="entry name" value="Polyphosphate kinase N-terminal domain"/>
    <property type="match status" value="1"/>
</dbReference>
<reference evidence="14" key="1">
    <citation type="journal article" date="2019" name="Int. J. Syst. Evol. Microbiol.">
        <title>The Global Catalogue of Microorganisms (GCM) 10K type strain sequencing project: providing services to taxonomists for standard genome sequencing and annotation.</title>
        <authorList>
            <consortium name="The Broad Institute Genomics Platform"/>
            <consortium name="The Broad Institute Genome Sequencing Center for Infectious Disease"/>
            <person name="Wu L."/>
            <person name="Ma J."/>
        </authorList>
    </citation>
    <scope>NUCLEOTIDE SEQUENCE [LARGE SCALE GENOMIC DNA]</scope>
    <source>
        <strain evidence="14">JCM 17919</strain>
    </source>
</reference>
<dbReference type="InterPro" id="IPR024953">
    <property type="entry name" value="PP_kinase_middle"/>
</dbReference>
<evidence type="ECO:0000313" key="13">
    <source>
        <dbReference type="EMBL" id="GAA4329637.1"/>
    </source>
</evidence>
<feature type="compositionally biased region" description="Basic and acidic residues" evidence="8">
    <location>
        <begin position="685"/>
        <end position="702"/>
    </location>
</feature>
<feature type="domain" description="Polyphosphate kinase C-terminal" evidence="11">
    <location>
        <begin position="505"/>
        <end position="676"/>
    </location>
</feature>
<feature type="domain" description="Polyphosphate kinase N-terminal" evidence="10">
    <location>
        <begin position="9"/>
        <end position="112"/>
    </location>
</feature>
<dbReference type="Pfam" id="PF13089">
    <property type="entry name" value="PP_kinase_N"/>
    <property type="match status" value="1"/>
</dbReference>
<keyword evidence="4 6" id="KW-0418">Kinase</keyword>
<comment type="cofactor">
    <cofactor evidence="6">
        <name>Mg(2+)</name>
        <dbReference type="ChEBI" id="CHEBI:18420"/>
    </cofactor>
</comment>
<dbReference type="Pfam" id="PF02503">
    <property type="entry name" value="PP_kinase"/>
    <property type="match status" value="1"/>
</dbReference>
<evidence type="ECO:0000256" key="1">
    <source>
        <dbReference type="ARBA" id="ARBA00022553"/>
    </source>
</evidence>
<evidence type="ECO:0000313" key="14">
    <source>
        <dbReference type="Proteomes" id="UP001501725"/>
    </source>
</evidence>
<feature type="active site" description="Phosphohistidine intermediate" evidence="6">
    <location>
        <position position="433"/>
    </location>
</feature>
<dbReference type="InterPro" id="IPR025200">
    <property type="entry name" value="PPK_C_dom2"/>
</dbReference>
<sequence>MAIPKKRIIPRDISWLSFNGRVLQEAADPSVSLSSRIRFLGIFSNNLDEFFRVRVATLKRMIQFGAKAKMHLEQNPEGILEEIQMTVLNQQSEFNRIWDGILREMREQKVFLVTEKDLNAEQRSFVEDYYDNEVSPNVIPLMIESIPDFPFLRDKSIYLGVVMSKQESALKRKYALIEVPKRFNDRFILLPSPDGEQHIILLEDIIRFNLPTIFSYFGYDNYQSNVFKVTRDAEIDMDADVSTTLIQKIEKGLKNRRKGKPVRFVYDKEMDPGLLEYLIRRMNLTKRDNLIPGGRIHNFRHFMEFPFQVLKDQGARRKPFDHPLLLERRITDVVLERDILLNFPYHSYSPVIDLLRESAIDPDVTAIKITCYRLARNSKVINALINAVRNGKQVTVMLELRARFDEEANLEWKERLEDEGVKVLIGIPNMKVHAKVCLIRKRLHDRVIHYGFVSTGNLNESTSKVYADHCLLTSNRAIMSDVNRLFNYIEHYKTGTHFLKACSTLIPSPVFARREILRMIDNEVKNARKGKPAMLMGKMNSLSDEEIIEALYHAAREGVEIKLIIRGIFCMFSESERFQKPVTAISIVDEYLEHARVWIFHNGGKEKIFISSADWMTRNLDHRVEATCPILDERLKQELKDIINIQLQDNIKARVLDNNLINEYVRADHQPPIRSQVEIYNYLQNKKEPEDSHIDQPQKETDSETGSN</sequence>
<comment type="PTM">
    <text evidence="6 7">An intermediate of this reaction is the autophosphorylated ppk in which a phosphate is covalently linked to a histidine residue through a N-P bond.</text>
</comment>
<dbReference type="SUPFAM" id="SSF56024">
    <property type="entry name" value="Phospholipase D/nuclease"/>
    <property type="match status" value="2"/>
</dbReference>
<dbReference type="SUPFAM" id="SSF143724">
    <property type="entry name" value="PHP14-like"/>
    <property type="match status" value="1"/>
</dbReference>
<evidence type="ECO:0000259" key="12">
    <source>
        <dbReference type="Pfam" id="PF17941"/>
    </source>
</evidence>
<dbReference type="InterPro" id="IPR025198">
    <property type="entry name" value="PPK_N_dom"/>
</dbReference>
<dbReference type="SUPFAM" id="SSF140356">
    <property type="entry name" value="PPK N-terminal domain-like"/>
    <property type="match status" value="1"/>
</dbReference>
<evidence type="ECO:0000256" key="6">
    <source>
        <dbReference type="HAMAP-Rule" id="MF_00347"/>
    </source>
</evidence>
<evidence type="ECO:0000256" key="3">
    <source>
        <dbReference type="ARBA" id="ARBA00022741"/>
    </source>
</evidence>
<evidence type="ECO:0000259" key="10">
    <source>
        <dbReference type="Pfam" id="PF13089"/>
    </source>
</evidence>
<dbReference type="EMBL" id="BAABGY010000007">
    <property type="protein sequence ID" value="GAA4329637.1"/>
    <property type="molecule type" value="Genomic_DNA"/>
</dbReference>
<name>A0ABP8GTD6_9BACT</name>
<accession>A0ABP8GTD6</accession>
<dbReference type="CDD" id="cd09164">
    <property type="entry name" value="PLDc_EcPPK1_C1_like"/>
    <property type="match status" value="1"/>
</dbReference>
<comment type="caution">
    <text evidence="13">The sequence shown here is derived from an EMBL/GenBank/DDBJ whole genome shotgun (WGS) entry which is preliminary data.</text>
</comment>
<feature type="binding site" evidence="6">
    <location>
        <position position="373"/>
    </location>
    <ligand>
        <name>Mg(2+)</name>
        <dbReference type="ChEBI" id="CHEBI:18420"/>
    </ligand>
</feature>
<dbReference type="Gene3D" id="3.30.870.10">
    <property type="entry name" value="Endonuclease Chain A"/>
    <property type="match status" value="2"/>
</dbReference>
<evidence type="ECO:0000256" key="7">
    <source>
        <dbReference type="RuleBase" id="RU003800"/>
    </source>
</evidence>
<evidence type="ECO:0000256" key="5">
    <source>
        <dbReference type="ARBA" id="ARBA00022840"/>
    </source>
</evidence>
<feature type="binding site" evidence="6">
    <location>
        <position position="403"/>
    </location>
    <ligand>
        <name>Mg(2+)</name>
        <dbReference type="ChEBI" id="CHEBI:18420"/>
    </ligand>
</feature>
<keyword evidence="1 6" id="KW-0597">Phosphoprotein</keyword>
<dbReference type="NCBIfam" id="TIGR03705">
    <property type="entry name" value="poly_P_kin"/>
    <property type="match status" value="1"/>
</dbReference>
<evidence type="ECO:0000256" key="8">
    <source>
        <dbReference type="SAM" id="MobiDB-lite"/>
    </source>
</evidence>
<keyword evidence="14" id="KW-1185">Reference proteome</keyword>
<dbReference type="NCBIfam" id="NF003917">
    <property type="entry name" value="PRK05443.1-1"/>
    <property type="match status" value="1"/>
</dbReference>
<gene>
    <name evidence="13" type="primary">ppk1</name>
    <name evidence="6" type="synonym">ppk</name>
    <name evidence="13" type="ORF">GCM10023184_20300</name>
</gene>
<dbReference type="RefSeq" id="WP_345255527.1">
    <property type="nucleotide sequence ID" value="NZ_BAABGY010000007.1"/>
</dbReference>
<keyword evidence="3 6" id="KW-0547">Nucleotide-binding</keyword>
<evidence type="ECO:0000256" key="4">
    <source>
        <dbReference type="ARBA" id="ARBA00022777"/>
    </source>
</evidence>
<dbReference type="PANTHER" id="PTHR30218">
    <property type="entry name" value="POLYPHOSPHATE KINASE"/>
    <property type="match status" value="1"/>
</dbReference>
<evidence type="ECO:0000259" key="11">
    <source>
        <dbReference type="Pfam" id="PF13090"/>
    </source>
</evidence>
<dbReference type="InterPro" id="IPR003414">
    <property type="entry name" value="PP_kinase"/>
</dbReference>
<evidence type="ECO:0000259" key="9">
    <source>
        <dbReference type="Pfam" id="PF02503"/>
    </source>
</evidence>
<keyword evidence="5 6" id="KW-0067">ATP-binding</keyword>
<keyword evidence="6" id="KW-0479">Metal-binding</keyword>